<dbReference type="GO" id="GO:0003700">
    <property type="term" value="F:DNA-binding transcription factor activity"/>
    <property type="evidence" value="ECO:0007669"/>
    <property type="project" value="InterPro"/>
</dbReference>
<dbReference type="SUPFAM" id="SSF46689">
    <property type="entry name" value="Homeodomain-like"/>
    <property type="match status" value="1"/>
</dbReference>
<keyword evidence="1" id="KW-0805">Transcription regulation</keyword>
<gene>
    <name evidence="5" type="ORF">E9998_05650</name>
</gene>
<evidence type="ECO:0000313" key="5">
    <source>
        <dbReference type="EMBL" id="THV30859.1"/>
    </source>
</evidence>
<dbReference type="PROSITE" id="PS01124">
    <property type="entry name" value="HTH_ARAC_FAMILY_2"/>
    <property type="match status" value="1"/>
</dbReference>
<keyword evidence="6" id="KW-1185">Reference proteome</keyword>
<evidence type="ECO:0000256" key="2">
    <source>
        <dbReference type="ARBA" id="ARBA00023125"/>
    </source>
</evidence>
<dbReference type="InterPro" id="IPR050204">
    <property type="entry name" value="AraC_XylS_family_regulators"/>
</dbReference>
<comment type="caution">
    <text evidence="5">The sequence shown here is derived from an EMBL/GenBank/DDBJ whole genome shotgun (WGS) entry which is preliminary data.</text>
</comment>
<dbReference type="EMBL" id="STGX01000003">
    <property type="protein sequence ID" value="THV30859.1"/>
    <property type="molecule type" value="Genomic_DNA"/>
</dbReference>
<keyword evidence="3" id="KW-0804">Transcription</keyword>
<evidence type="ECO:0000259" key="4">
    <source>
        <dbReference type="PROSITE" id="PS01124"/>
    </source>
</evidence>
<protein>
    <submittedName>
        <fullName evidence="5">Helix-turn-helix transcriptional regulator</fullName>
    </submittedName>
</protein>
<organism evidence="5 6">
    <name type="scientific">Glycomyces paridis</name>
    <dbReference type="NCBI Taxonomy" id="2126555"/>
    <lineage>
        <taxon>Bacteria</taxon>
        <taxon>Bacillati</taxon>
        <taxon>Actinomycetota</taxon>
        <taxon>Actinomycetes</taxon>
        <taxon>Glycomycetales</taxon>
        <taxon>Glycomycetaceae</taxon>
        <taxon>Glycomyces</taxon>
    </lineage>
</organism>
<sequence length="269" mass="28962">MLTARTLARRSDFDVSAVTCVDEHRGWTEESEQDGHRIVLVRRGRFRRRADGVASYVDPATGYIGAPGECEEFAHPCGGDRCTSIRIGEALWADAAGEGPAPVRGAFYVDAAVDLAHRRVLASGADVDFALTEHLLALLTGALRQLADGPPPWRGGAGADRGLVAVACEAIGADHPRSADLMSLASLLDVSPFRLSRAFSRRLGVSLTHYRNRVRVGRALDLIEEGATGLAEIAAELGFADQAHLGRTVKRHYGHTPTALRRLLGDRPR</sequence>
<keyword evidence="2" id="KW-0238">DNA-binding</keyword>
<proteinExistence type="predicted"/>
<dbReference type="AlphaFoldDB" id="A0A4S8PQT2"/>
<dbReference type="PANTHER" id="PTHR46796">
    <property type="entry name" value="HTH-TYPE TRANSCRIPTIONAL ACTIVATOR RHAS-RELATED"/>
    <property type="match status" value="1"/>
</dbReference>
<dbReference type="RefSeq" id="WP_136528725.1">
    <property type="nucleotide sequence ID" value="NZ_STGX01000003.1"/>
</dbReference>
<dbReference type="OrthoDB" id="4549023at2"/>
<dbReference type="SMART" id="SM00342">
    <property type="entry name" value="HTH_ARAC"/>
    <property type="match status" value="1"/>
</dbReference>
<dbReference type="PROSITE" id="PS00041">
    <property type="entry name" value="HTH_ARAC_FAMILY_1"/>
    <property type="match status" value="1"/>
</dbReference>
<dbReference type="Pfam" id="PF12833">
    <property type="entry name" value="HTH_18"/>
    <property type="match status" value="1"/>
</dbReference>
<dbReference type="InterPro" id="IPR009057">
    <property type="entry name" value="Homeodomain-like_sf"/>
</dbReference>
<evidence type="ECO:0000313" key="6">
    <source>
        <dbReference type="Proteomes" id="UP000305792"/>
    </source>
</evidence>
<dbReference type="GO" id="GO:0043565">
    <property type="term" value="F:sequence-specific DNA binding"/>
    <property type="evidence" value="ECO:0007669"/>
    <property type="project" value="InterPro"/>
</dbReference>
<name>A0A4S8PQT2_9ACTN</name>
<reference evidence="5 6" key="1">
    <citation type="journal article" date="2018" name="Int. J. Syst. Evol. Microbiol.">
        <title>Glycomyces paridis sp. nov., isolated from the medicinal plant Paris polyphylla.</title>
        <authorList>
            <person name="Fang X.M."/>
            <person name="Bai J.L."/>
            <person name="Su J."/>
            <person name="Zhao L.L."/>
            <person name="Liu H.Y."/>
            <person name="Ma B.P."/>
            <person name="Zhang Y.Q."/>
            <person name="Yu L.Y."/>
        </authorList>
    </citation>
    <scope>NUCLEOTIDE SEQUENCE [LARGE SCALE GENOMIC DNA]</scope>
    <source>
        <strain evidence="5 6">CPCC 204357</strain>
    </source>
</reference>
<accession>A0A4S8PQT2</accession>
<dbReference type="Gene3D" id="1.10.10.60">
    <property type="entry name" value="Homeodomain-like"/>
    <property type="match status" value="1"/>
</dbReference>
<feature type="domain" description="HTH araC/xylS-type" evidence="4">
    <location>
        <begin position="165"/>
        <end position="263"/>
    </location>
</feature>
<dbReference type="InterPro" id="IPR018060">
    <property type="entry name" value="HTH_AraC"/>
</dbReference>
<evidence type="ECO:0000256" key="3">
    <source>
        <dbReference type="ARBA" id="ARBA00023163"/>
    </source>
</evidence>
<evidence type="ECO:0000256" key="1">
    <source>
        <dbReference type="ARBA" id="ARBA00023015"/>
    </source>
</evidence>
<dbReference type="Proteomes" id="UP000305792">
    <property type="component" value="Unassembled WGS sequence"/>
</dbReference>
<dbReference type="InterPro" id="IPR018062">
    <property type="entry name" value="HTH_AraC-typ_CS"/>
</dbReference>